<dbReference type="AlphaFoldDB" id="A0A859DSZ2"/>
<dbReference type="EMBL" id="CP046161">
    <property type="protein sequence ID" value="QKO30045.1"/>
    <property type="molecule type" value="Genomic_DNA"/>
</dbReference>
<protein>
    <recommendedName>
        <fullName evidence="5">Large polyvalent protein associated domain-containing protein</fullName>
    </recommendedName>
</protein>
<reference evidence="3 4" key="1">
    <citation type="submission" date="2019-11" db="EMBL/GenBank/DDBJ databases">
        <authorList>
            <person name="Ren C."/>
            <person name="Wang H."/>
            <person name="Xu Y."/>
        </authorList>
    </citation>
    <scope>NUCLEOTIDE SEQUENCE [LARGE SCALE GENOMIC DNA]</scope>
    <source>
        <strain evidence="4">JNU-WLY1368</strain>
        <strain evidence="1 3">LBM 19010</strain>
    </source>
</reference>
<sequence length="145" mass="17457">MKFTPEQKEILCSMLEHRRFPVVRFELHREDDPKHWKIERNYIYMTAPADSDELVAARSEALCTLMEQGVIFIDYTIHTWVQGDYDVYYHSKLYENLCHTMLQQANSPQTEYDLPYMRKGYVSFTPVFLRRLPRQQDPYESQHAE</sequence>
<reference evidence="2" key="3">
    <citation type="journal article" date="2022" name="Int. J. Syst. Evol. Microbiol.">
        <title>Caproicibacterium lactatifermentans sp. nov., isolated from pit clay used for the production of Chinese strong aroma-type liquor.</title>
        <authorList>
            <person name="Wang H."/>
            <person name="Gu Y."/>
            <person name="Zhao D."/>
            <person name="Qiao Z."/>
            <person name="Zheng J."/>
            <person name="Gao J."/>
            <person name="Ren C."/>
            <person name="Xu Y."/>
        </authorList>
    </citation>
    <scope>NUCLEOTIDE SEQUENCE</scope>
    <source>
        <strain evidence="2">JNU-WLY1368</strain>
    </source>
</reference>
<proteinExistence type="predicted"/>
<evidence type="ECO:0000313" key="1">
    <source>
        <dbReference type="EMBL" id="QKN23273.1"/>
    </source>
</evidence>
<dbReference type="Proteomes" id="UP000509623">
    <property type="component" value="Chromosome"/>
</dbReference>
<evidence type="ECO:0000313" key="2">
    <source>
        <dbReference type="EMBL" id="QKO30045.1"/>
    </source>
</evidence>
<dbReference type="RefSeq" id="WP_086036571.1">
    <property type="nucleotide sequence ID" value="NZ_CP046051.1"/>
</dbReference>
<keyword evidence="4" id="KW-1185">Reference proteome</keyword>
<dbReference type="EMBL" id="CP046051">
    <property type="protein sequence ID" value="QKN23273.1"/>
    <property type="molecule type" value="Genomic_DNA"/>
</dbReference>
<gene>
    <name evidence="1" type="ORF">GJQ69_01475</name>
    <name evidence="2" type="ORF">GKP14_02875</name>
</gene>
<name>A0A859DSZ2_9FIRM</name>
<reference evidence="2" key="2">
    <citation type="journal article" date="2021" name="Appl. Environ. Microbiol.">
        <title>Adaptability of a Caproate-Producing Bacterium Contributes to Its Dominance in an Anaerobic Fermentation System.</title>
        <authorList>
            <person name="Wang H."/>
            <person name="Gu Y."/>
            <person name="Zhou W."/>
            <person name="Zhao D."/>
            <person name="Qiao Z."/>
            <person name="Zheng J."/>
            <person name="Gao J."/>
            <person name="Chen X."/>
            <person name="Ren C."/>
            <person name="Xu Y."/>
        </authorList>
    </citation>
    <scope>NUCLEOTIDE SEQUENCE</scope>
    <source>
        <strain evidence="2">JNU-WLY1368</strain>
    </source>
</reference>
<evidence type="ECO:0000313" key="3">
    <source>
        <dbReference type="Proteomes" id="UP000501316"/>
    </source>
</evidence>
<evidence type="ECO:0000313" key="4">
    <source>
        <dbReference type="Proteomes" id="UP000509623"/>
    </source>
</evidence>
<dbReference type="Proteomes" id="UP000501316">
    <property type="component" value="Chromosome"/>
</dbReference>
<organism evidence="1 3">
    <name type="scientific">Caproicibacterium lactatifermentans</name>
    <dbReference type="NCBI Taxonomy" id="2666138"/>
    <lineage>
        <taxon>Bacteria</taxon>
        <taxon>Bacillati</taxon>
        <taxon>Bacillota</taxon>
        <taxon>Clostridia</taxon>
        <taxon>Eubacteriales</taxon>
        <taxon>Oscillospiraceae</taxon>
        <taxon>Caproicibacterium</taxon>
    </lineage>
</organism>
<dbReference type="KEGG" id="clf:GJQ69_01475"/>
<evidence type="ECO:0008006" key="5">
    <source>
        <dbReference type="Google" id="ProtNLM"/>
    </source>
</evidence>
<accession>A0A859DSZ2</accession>